<keyword evidence="1" id="KW-0343">GTPase activation</keyword>
<dbReference type="Proteomes" id="UP001152803">
    <property type="component" value="Unassembled WGS sequence"/>
</dbReference>
<dbReference type="EMBL" id="JAFJMO010000003">
    <property type="protein sequence ID" value="KAJ8281822.1"/>
    <property type="molecule type" value="Genomic_DNA"/>
</dbReference>
<evidence type="ECO:0008006" key="8">
    <source>
        <dbReference type="Google" id="ProtNLM"/>
    </source>
</evidence>
<dbReference type="Pfam" id="PF02204">
    <property type="entry name" value="VPS9"/>
    <property type="match status" value="1"/>
</dbReference>
<evidence type="ECO:0000259" key="4">
    <source>
        <dbReference type="PROSITE" id="PS50001"/>
    </source>
</evidence>
<dbReference type="Pfam" id="PF00017">
    <property type="entry name" value="SH2"/>
    <property type="match status" value="1"/>
</dbReference>
<organism evidence="6 7">
    <name type="scientific">Conger conger</name>
    <name type="common">Conger eel</name>
    <name type="synonym">Muraena conger</name>
    <dbReference type="NCBI Taxonomy" id="82655"/>
    <lineage>
        <taxon>Eukaryota</taxon>
        <taxon>Metazoa</taxon>
        <taxon>Chordata</taxon>
        <taxon>Craniata</taxon>
        <taxon>Vertebrata</taxon>
        <taxon>Euteleostomi</taxon>
        <taxon>Actinopterygii</taxon>
        <taxon>Neopterygii</taxon>
        <taxon>Teleostei</taxon>
        <taxon>Anguilliformes</taxon>
        <taxon>Congridae</taxon>
        <taxon>Conger</taxon>
    </lineage>
</organism>
<feature type="domain" description="SH2" evidence="4">
    <location>
        <begin position="69"/>
        <end position="163"/>
    </location>
</feature>
<protein>
    <recommendedName>
        <fullName evidence="8">Ras and Rab interactor 1</fullName>
    </recommendedName>
</protein>
<dbReference type="AlphaFoldDB" id="A0A9Q1DTX9"/>
<comment type="caution">
    <text evidence="6">The sequence shown here is derived from an EMBL/GenBank/DDBJ whole genome shotgun (WGS) entry which is preliminary data.</text>
</comment>
<reference evidence="6" key="1">
    <citation type="journal article" date="2023" name="Science">
        <title>Genome structures resolve the early diversification of teleost fishes.</title>
        <authorList>
            <person name="Parey E."/>
            <person name="Louis A."/>
            <person name="Montfort J."/>
            <person name="Bouchez O."/>
            <person name="Roques C."/>
            <person name="Iampietro C."/>
            <person name="Lluch J."/>
            <person name="Castinel A."/>
            <person name="Donnadieu C."/>
            <person name="Desvignes T."/>
            <person name="Floi Bucao C."/>
            <person name="Jouanno E."/>
            <person name="Wen M."/>
            <person name="Mejri S."/>
            <person name="Dirks R."/>
            <person name="Jansen H."/>
            <person name="Henkel C."/>
            <person name="Chen W.J."/>
            <person name="Zahm M."/>
            <person name="Cabau C."/>
            <person name="Klopp C."/>
            <person name="Thompson A.W."/>
            <person name="Robinson-Rechavi M."/>
            <person name="Braasch I."/>
            <person name="Lecointre G."/>
            <person name="Bobe J."/>
            <person name="Postlethwait J.H."/>
            <person name="Berthelot C."/>
            <person name="Roest Crollius H."/>
            <person name="Guiguen Y."/>
        </authorList>
    </citation>
    <scope>NUCLEOTIDE SEQUENCE</scope>
    <source>
        <strain evidence="6">Concon-B</strain>
    </source>
</reference>
<dbReference type="PANTHER" id="PTHR23101:SF127">
    <property type="entry name" value="RAS AND RAB INTERACTOR 1-RELATED"/>
    <property type="match status" value="1"/>
</dbReference>
<dbReference type="GO" id="GO:0005096">
    <property type="term" value="F:GTPase activator activity"/>
    <property type="evidence" value="ECO:0007669"/>
    <property type="project" value="UniProtKB-KW"/>
</dbReference>
<dbReference type="PROSITE" id="PS50001">
    <property type="entry name" value="SH2"/>
    <property type="match status" value="1"/>
</dbReference>
<dbReference type="InterPro" id="IPR003123">
    <property type="entry name" value="VPS9"/>
</dbReference>
<evidence type="ECO:0000313" key="6">
    <source>
        <dbReference type="EMBL" id="KAJ8281822.1"/>
    </source>
</evidence>
<feature type="compositionally biased region" description="Acidic residues" evidence="3">
    <location>
        <begin position="313"/>
        <end position="322"/>
    </location>
</feature>
<dbReference type="SMART" id="SM00252">
    <property type="entry name" value="SH2"/>
    <property type="match status" value="1"/>
</dbReference>
<evidence type="ECO:0000256" key="3">
    <source>
        <dbReference type="SAM" id="MobiDB-lite"/>
    </source>
</evidence>
<dbReference type="SUPFAM" id="SSF55550">
    <property type="entry name" value="SH2 domain"/>
    <property type="match status" value="1"/>
</dbReference>
<feature type="region of interest" description="Disordered" evidence="3">
    <location>
        <begin position="338"/>
        <end position="376"/>
    </location>
</feature>
<dbReference type="InterPro" id="IPR036860">
    <property type="entry name" value="SH2_dom_sf"/>
</dbReference>
<accession>A0A9Q1DTX9</accession>
<evidence type="ECO:0000313" key="7">
    <source>
        <dbReference type="Proteomes" id="UP001152803"/>
    </source>
</evidence>
<feature type="region of interest" description="Disordered" evidence="3">
    <location>
        <begin position="640"/>
        <end position="669"/>
    </location>
</feature>
<name>A0A9Q1DTX9_CONCO</name>
<dbReference type="OrthoDB" id="10013007at2759"/>
<dbReference type="Pfam" id="PF23268">
    <property type="entry name" value="RIN1"/>
    <property type="match status" value="1"/>
</dbReference>
<feature type="region of interest" description="Disordered" evidence="3">
    <location>
        <begin position="246"/>
        <end position="324"/>
    </location>
</feature>
<dbReference type="PROSITE" id="PS51205">
    <property type="entry name" value="VPS9"/>
    <property type="match status" value="1"/>
</dbReference>
<dbReference type="SMART" id="SM00167">
    <property type="entry name" value="VPS9"/>
    <property type="match status" value="1"/>
</dbReference>
<feature type="compositionally biased region" description="Basic and acidic residues" evidence="3">
    <location>
        <begin position="647"/>
        <end position="661"/>
    </location>
</feature>
<dbReference type="Gene3D" id="3.30.505.10">
    <property type="entry name" value="SH2 domain"/>
    <property type="match status" value="1"/>
</dbReference>
<feature type="compositionally biased region" description="Polar residues" evidence="3">
    <location>
        <begin position="273"/>
        <end position="283"/>
    </location>
</feature>
<keyword evidence="7" id="KW-1185">Reference proteome</keyword>
<dbReference type="GO" id="GO:0005085">
    <property type="term" value="F:guanyl-nucleotide exchange factor activity"/>
    <property type="evidence" value="ECO:0007669"/>
    <property type="project" value="InterPro"/>
</dbReference>
<dbReference type="PANTHER" id="PTHR23101">
    <property type="entry name" value="RAB GDP/GTP EXCHANGE FACTOR"/>
    <property type="match status" value="1"/>
</dbReference>
<sequence>MRVTSVFLHPRACVNSPRGKLRGRSHTPYDRQAAAVCGESEKMDVCELQSGSLRTISVLDRLLLTHPIWLQLSFNTDSAHQVLQAEPKGAFLVRRCSQSQKKVLCVRLTEDSAPSAIRQCVIREEESTFSLESSAVSFPDLCRLVAFYCISRDILPFPLELPEAIVKASSHRQLESLSHMGLEFWSSPLNFRTPRNGPPPADQPGGLFLGRGGQQVALCYINPLFLREPPSRGALHKRHRFKRSLRVRVSTESSMTLSSPPRSTELDCAEPSLPQQKRASTNAGLLRRTQALSPTSEEEEELIPHDPQQEESGQGEEAEEGGPEAGLALERRRAPSLAELDSNSSFSSLEEAEETPQRPAAPKAAPPAKPPRAGSGLRRMSAAFVTLFAPEKRVAQLVDELSQDRRSAFGALVQDFLQQQRKELEPPAQAPGPAVTLLQGLRHFLSQAKCFLLACGELEPPIETLVPEKEKDLALEKAMFGCVLKPLKAQLDQALLSLHTKDGSVQRLADSLRDGQQGAAKRFGVRVGVPDAHGLERMKQKLVLMQRTHSPIDKVLLLLQVCKGIYNAMGSNPRQEFGTDEFLPVLSYVLVQCNLPQVLLQVEYMMELLEPSWLTGEGGYYLTSIYASLCLIQSQSEPVPPSGVTREAQESLKEWTRRRSQEAQNQKDTQQNQRFARVLFQDGECSIVRTVLWKAGDSVEALARLCVLKFGVSEPEQYSLYWRDGGETRPVPPQAQPTDLPSCSGHGPTLAFLRSDQDFGKARKLTRGGAVDLGESVCEE</sequence>
<dbReference type="InterPro" id="IPR037191">
    <property type="entry name" value="VPS9_dom_sf"/>
</dbReference>
<proteinExistence type="predicted"/>
<dbReference type="SUPFAM" id="SSF109993">
    <property type="entry name" value="VPS9 domain"/>
    <property type="match status" value="1"/>
</dbReference>
<keyword evidence="2" id="KW-0727">SH2 domain</keyword>
<dbReference type="GO" id="GO:0016192">
    <property type="term" value="P:vesicle-mediated transport"/>
    <property type="evidence" value="ECO:0007669"/>
    <property type="project" value="InterPro"/>
</dbReference>
<dbReference type="InterPro" id="IPR000980">
    <property type="entry name" value="SH2"/>
</dbReference>
<evidence type="ECO:0000256" key="1">
    <source>
        <dbReference type="ARBA" id="ARBA00022468"/>
    </source>
</evidence>
<evidence type="ECO:0000256" key="2">
    <source>
        <dbReference type="PROSITE-ProRule" id="PRU00191"/>
    </source>
</evidence>
<evidence type="ECO:0000259" key="5">
    <source>
        <dbReference type="PROSITE" id="PS51205"/>
    </source>
</evidence>
<gene>
    <name evidence="6" type="ORF">COCON_G00043410</name>
</gene>
<dbReference type="Gene3D" id="1.20.1050.80">
    <property type="entry name" value="VPS9 domain"/>
    <property type="match status" value="1"/>
</dbReference>
<dbReference type="GO" id="GO:0005829">
    <property type="term" value="C:cytosol"/>
    <property type="evidence" value="ECO:0007669"/>
    <property type="project" value="TreeGrafter"/>
</dbReference>
<dbReference type="InterPro" id="IPR045046">
    <property type="entry name" value="Vps9-like"/>
</dbReference>
<feature type="domain" description="VPS9" evidence="5">
    <location>
        <begin position="499"/>
        <end position="641"/>
    </location>
</feature>
<dbReference type="GO" id="GO:0030139">
    <property type="term" value="C:endocytic vesicle"/>
    <property type="evidence" value="ECO:0007669"/>
    <property type="project" value="TreeGrafter"/>
</dbReference>
<feature type="region of interest" description="Disordered" evidence="3">
    <location>
        <begin position="725"/>
        <end position="747"/>
    </location>
</feature>
<dbReference type="GO" id="GO:0031267">
    <property type="term" value="F:small GTPase binding"/>
    <property type="evidence" value="ECO:0007669"/>
    <property type="project" value="TreeGrafter"/>
</dbReference>
<feature type="compositionally biased region" description="Polar residues" evidence="3">
    <location>
        <begin position="250"/>
        <end position="262"/>
    </location>
</feature>